<evidence type="ECO:0000313" key="3">
    <source>
        <dbReference type="Proteomes" id="UP000441797"/>
    </source>
</evidence>
<dbReference type="RefSeq" id="WP_105219745.1">
    <property type="nucleotide sequence ID" value="NZ_CAWNSU010000046.1"/>
</dbReference>
<dbReference type="InterPro" id="IPR011009">
    <property type="entry name" value="Kinase-like_dom_sf"/>
</dbReference>
<keyword evidence="3" id="KW-1185">Reference proteome</keyword>
<evidence type="ECO:0000313" key="2">
    <source>
        <dbReference type="EMBL" id="MUL37046.1"/>
    </source>
</evidence>
<feature type="domain" description="Aminoglycoside phosphotransferase" evidence="1">
    <location>
        <begin position="62"/>
        <end position="264"/>
    </location>
</feature>
<evidence type="ECO:0000259" key="1">
    <source>
        <dbReference type="Pfam" id="PF01636"/>
    </source>
</evidence>
<dbReference type="EMBL" id="NAPY01000016">
    <property type="protein sequence ID" value="MUL37046.1"/>
    <property type="molecule type" value="Genomic_DNA"/>
</dbReference>
<dbReference type="Gene3D" id="3.30.200.20">
    <property type="entry name" value="Phosphorylase Kinase, domain 1"/>
    <property type="match status" value="1"/>
</dbReference>
<gene>
    <name evidence="2" type="ORF">BWI75_11995</name>
</gene>
<protein>
    <recommendedName>
        <fullName evidence="1">Aminoglycoside phosphotransferase domain-containing protein</fullName>
    </recommendedName>
</protein>
<accession>A0A6N8FYQ4</accession>
<reference evidence="2 3" key="1">
    <citation type="journal article" date="2019" name="Front. Microbiol.">
        <title>Genomic Features for Desiccation Tolerance and Sugar Biosynthesis in the Extremophile Gloeocapsopsis sp. UTEX B3054.</title>
        <authorList>
            <person name="Urrejola C."/>
            <person name="Alcorta J."/>
            <person name="Salas L."/>
            <person name="Vasquez M."/>
            <person name="Polz M.F."/>
            <person name="Vicuna R."/>
            <person name="Diez B."/>
        </authorList>
    </citation>
    <scope>NUCLEOTIDE SEQUENCE [LARGE SCALE GENOMIC DNA]</scope>
    <source>
        <strain evidence="2 3">1H9</strain>
    </source>
</reference>
<dbReference type="Proteomes" id="UP000441797">
    <property type="component" value="Unassembled WGS sequence"/>
</dbReference>
<dbReference type="SUPFAM" id="SSF56112">
    <property type="entry name" value="Protein kinase-like (PK-like)"/>
    <property type="match status" value="1"/>
</dbReference>
<dbReference type="AlphaFoldDB" id="A0A6N8FYQ4"/>
<dbReference type="OrthoDB" id="48950at2"/>
<organism evidence="2 3">
    <name type="scientific">Gloeocapsopsis dulcis AAB1 = 1H9</name>
    <dbReference type="NCBI Taxonomy" id="1433147"/>
    <lineage>
        <taxon>Bacteria</taxon>
        <taxon>Bacillati</taxon>
        <taxon>Cyanobacteriota</taxon>
        <taxon>Cyanophyceae</taxon>
        <taxon>Oscillatoriophycideae</taxon>
        <taxon>Chroococcales</taxon>
        <taxon>Chroococcaceae</taxon>
        <taxon>Gloeocapsopsis</taxon>
        <taxon>Gloeocapsopsis dulcis</taxon>
    </lineage>
</organism>
<comment type="caution">
    <text evidence="2">The sequence shown here is derived from an EMBL/GenBank/DDBJ whole genome shotgun (WGS) entry which is preliminary data.</text>
</comment>
<dbReference type="Gene3D" id="3.90.1200.10">
    <property type="match status" value="1"/>
</dbReference>
<dbReference type="InterPro" id="IPR002575">
    <property type="entry name" value="Aminoglycoside_PTrfase"/>
</dbReference>
<proteinExistence type="predicted"/>
<sequence length="337" mass="37913">MQVLSPYGKDVLVELKNVYGFDSVETTTDFIIRHVQQHYQFREVSVEMLHVAYGLVVKLKADSEIYYLKFASRSMHNNPDQLFPWLQYARKQRIPLPEIISTINGSWYLSPLTNVESDYEVVYLMREVPGKPIQQTGELLLRQYAETMAQLHRVGVEYPHPVLGSNATWSGKWANRHELSNSLSKRPFISQNLVSEAIQVIEETGACILPQTIVHGDFRFCHVFFQDGNLSGFVDVDQSTQGERFIDLCYGLASGSTPEGGSLLTFAQLQSTLSIYHQCLPLSEAEQSMLRGAFAYAFLETLDDLSQSGGTEQDVGTTQTLLQAILKVSDKELLGCV</sequence>
<dbReference type="Pfam" id="PF01636">
    <property type="entry name" value="APH"/>
    <property type="match status" value="1"/>
</dbReference>
<name>A0A6N8FYQ4_9CHRO</name>